<dbReference type="EMBL" id="QGKV02001556">
    <property type="protein sequence ID" value="KAF3515823.1"/>
    <property type="molecule type" value="Genomic_DNA"/>
</dbReference>
<protein>
    <submittedName>
        <fullName evidence="2">Uncharacterized protein</fullName>
    </submittedName>
</protein>
<sequence length="413" mass="46021">MIRILEVETGSYRLVNQVTVRMDEKEVWLSVIKIRCLAQRRSREECWNEVRDKKKIRVRMLVEQVSPYSLDLQATKLELECLGRQDKSGTRPASTSEADLSLNKLLTFGERGRTTGSFPGGKNLSRTKDKGVSQSLELKKVLAQFSKLHQSPVFKSSLSQTMRLKCPNYSLWVRMMKKNPRGKDGLSHTSDEAPWQIYKVLAHGNEWRPEALSLSNKSCFKLEEKRGQKSPQCKGGLTKDSRTKKTRRTGGDPMMSSVYMEVQGSSSEPVALSAGVGVVVLLVQETHKKAYYLSHEENDESVGLSADVGIVVLPVPKTLELKTDGELVGLSADVDIVVLPVSKLIGAHLQACPYTKSSLRKGISELPERPKELSVSHFLIEGQQEVGDLKGQQEVGDLKEGLSDQYEEAVTPH</sequence>
<evidence type="ECO:0000313" key="2">
    <source>
        <dbReference type="EMBL" id="KAF3515823.1"/>
    </source>
</evidence>
<organism evidence="2 3">
    <name type="scientific">Brassica cretica</name>
    <name type="common">Mustard</name>
    <dbReference type="NCBI Taxonomy" id="69181"/>
    <lineage>
        <taxon>Eukaryota</taxon>
        <taxon>Viridiplantae</taxon>
        <taxon>Streptophyta</taxon>
        <taxon>Embryophyta</taxon>
        <taxon>Tracheophyta</taxon>
        <taxon>Spermatophyta</taxon>
        <taxon>Magnoliopsida</taxon>
        <taxon>eudicotyledons</taxon>
        <taxon>Gunneridae</taxon>
        <taxon>Pentapetalae</taxon>
        <taxon>rosids</taxon>
        <taxon>malvids</taxon>
        <taxon>Brassicales</taxon>
        <taxon>Brassicaceae</taxon>
        <taxon>Brassiceae</taxon>
        <taxon>Brassica</taxon>
    </lineage>
</organism>
<keyword evidence="3" id="KW-1185">Reference proteome</keyword>
<feature type="region of interest" description="Disordered" evidence="1">
    <location>
        <begin position="223"/>
        <end position="255"/>
    </location>
</feature>
<feature type="region of interest" description="Disordered" evidence="1">
    <location>
        <begin position="390"/>
        <end position="413"/>
    </location>
</feature>
<accession>A0ABQ7AP99</accession>
<proteinExistence type="predicted"/>
<reference evidence="2 3" key="1">
    <citation type="journal article" date="2020" name="BMC Genomics">
        <title>Intraspecific diversification of the crop wild relative Brassica cretica Lam. using demographic model selection.</title>
        <authorList>
            <person name="Kioukis A."/>
            <person name="Michalopoulou V.A."/>
            <person name="Briers L."/>
            <person name="Pirintsos S."/>
            <person name="Studholme D.J."/>
            <person name="Pavlidis P."/>
            <person name="Sarris P.F."/>
        </authorList>
    </citation>
    <scope>NUCLEOTIDE SEQUENCE [LARGE SCALE GENOMIC DNA]</scope>
    <source>
        <strain evidence="3">cv. PFS-1207/04</strain>
    </source>
</reference>
<gene>
    <name evidence="2" type="ORF">DY000_02059537</name>
</gene>
<dbReference type="Proteomes" id="UP000266723">
    <property type="component" value="Unassembled WGS sequence"/>
</dbReference>
<comment type="caution">
    <text evidence="2">The sequence shown here is derived from an EMBL/GenBank/DDBJ whole genome shotgun (WGS) entry which is preliminary data.</text>
</comment>
<evidence type="ECO:0000256" key="1">
    <source>
        <dbReference type="SAM" id="MobiDB-lite"/>
    </source>
</evidence>
<name>A0ABQ7AP99_BRACR</name>
<evidence type="ECO:0000313" key="3">
    <source>
        <dbReference type="Proteomes" id="UP000266723"/>
    </source>
</evidence>